<reference evidence="2 3" key="2">
    <citation type="journal article" date="2022" name="Mol. Biol. Evol.">
        <title>Comparative Genomics Reveals Insights into the Divergent Evolution of Astigmatic Mites and Household Pest Adaptations.</title>
        <authorList>
            <person name="Xiong Q."/>
            <person name="Wan A.T."/>
            <person name="Liu X."/>
            <person name="Fung C.S."/>
            <person name="Xiao X."/>
            <person name="Malainual N."/>
            <person name="Hou J."/>
            <person name="Wang L."/>
            <person name="Wang M."/>
            <person name="Yang K.Y."/>
            <person name="Cui Y."/>
            <person name="Leung E.L."/>
            <person name="Nong W."/>
            <person name="Shin S.K."/>
            <person name="Au S.W."/>
            <person name="Jeong K.Y."/>
            <person name="Chew F.T."/>
            <person name="Hui J.H."/>
            <person name="Leung T.F."/>
            <person name="Tungtrongchitr A."/>
            <person name="Zhong N."/>
            <person name="Liu Z."/>
            <person name="Tsui S.K."/>
        </authorList>
    </citation>
    <scope>NUCLEOTIDE SEQUENCE [LARGE SCALE GENOMIC DNA]</scope>
    <source>
        <strain evidence="2">Derp</strain>
    </source>
</reference>
<name>A0ABQ8JUM2_DERPT</name>
<dbReference type="EMBL" id="NJHN03000016">
    <property type="protein sequence ID" value="KAH9425937.1"/>
    <property type="molecule type" value="Genomic_DNA"/>
</dbReference>
<evidence type="ECO:0000313" key="2">
    <source>
        <dbReference type="EMBL" id="KAH9425937.1"/>
    </source>
</evidence>
<organism evidence="2 3">
    <name type="scientific">Dermatophagoides pteronyssinus</name>
    <name type="common">European house dust mite</name>
    <dbReference type="NCBI Taxonomy" id="6956"/>
    <lineage>
        <taxon>Eukaryota</taxon>
        <taxon>Metazoa</taxon>
        <taxon>Ecdysozoa</taxon>
        <taxon>Arthropoda</taxon>
        <taxon>Chelicerata</taxon>
        <taxon>Arachnida</taxon>
        <taxon>Acari</taxon>
        <taxon>Acariformes</taxon>
        <taxon>Sarcoptiformes</taxon>
        <taxon>Astigmata</taxon>
        <taxon>Psoroptidia</taxon>
        <taxon>Analgoidea</taxon>
        <taxon>Pyroglyphidae</taxon>
        <taxon>Dermatophagoidinae</taxon>
        <taxon>Dermatophagoides</taxon>
    </lineage>
</organism>
<feature type="transmembrane region" description="Helical" evidence="1">
    <location>
        <begin position="26"/>
        <end position="44"/>
    </location>
</feature>
<evidence type="ECO:0000313" key="3">
    <source>
        <dbReference type="Proteomes" id="UP000887458"/>
    </source>
</evidence>
<gene>
    <name evidence="2" type="ORF">DERP_014507</name>
</gene>
<keyword evidence="1" id="KW-0812">Transmembrane</keyword>
<reference evidence="2 3" key="1">
    <citation type="journal article" date="2018" name="J. Allergy Clin. Immunol.">
        <title>High-quality assembly of Dermatophagoides pteronyssinus genome and transcriptome reveals a wide range of novel allergens.</title>
        <authorList>
            <person name="Liu X.Y."/>
            <person name="Yang K.Y."/>
            <person name="Wang M.Q."/>
            <person name="Kwok J.S."/>
            <person name="Zeng X."/>
            <person name="Yang Z."/>
            <person name="Xiao X.J."/>
            <person name="Lau C.P."/>
            <person name="Li Y."/>
            <person name="Huang Z.M."/>
            <person name="Ba J.G."/>
            <person name="Yim A.K."/>
            <person name="Ouyang C.Y."/>
            <person name="Ngai S.M."/>
            <person name="Chan T.F."/>
            <person name="Leung E.L."/>
            <person name="Liu L."/>
            <person name="Liu Z.G."/>
            <person name="Tsui S.K."/>
        </authorList>
    </citation>
    <scope>NUCLEOTIDE SEQUENCE [LARGE SCALE GENOMIC DNA]</scope>
    <source>
        <strain evidence="2">Derp</strain>
    </source>
</reference>
<evidence type="ECO:0000256" key="1">
    <source>
        <dbReference type="SAM" id="Phobius"/>
    </source>
</evidence>
<protein>
    <submittedName>
        <fullName evidence="2">Uncharacterized protein</fullName>
    </submittedName>
</protein>
<sequence length="73" mass="8798">MFLHKYYHFWVTFASFRIFYKYVQHLYLLAIILIIFSFVLRVFLSNLSTDEQIVRNLSSGTPHISNKPSKIQR</sequence>
<keyword evidence="3" id="KW-1185">Reference proteome</keyword>
<accession>A0ABQ8JUM2</accession>
<dbReference type="Proteomes" id="UP000887458">
    <property type="component" value="Unassembled WGS sequence"/>
</dbReference>
<keyword evidence="1" id="KW-1133">Transmembrane helix</keyword>
<proteinExistence type="predicted"/>
<keyword evidence="1" id="KW-0472">Membrane</keyword>
<comment type="caution">
    <text evidence="2">The sequence shown here is derived from an EMBL/GenBank/DDBJ whole genome shotgun (WGS) entry which is preliminary data.</text>
</comment>